<dbReference type="PIRSF" id="PIRSF001554">
    <property type="entry name" value="SucCS_beta"/>
    <property type="match status" value="1"/>
</dbReference>
<evidence type="ECO:0000256" key="8">
    <source>
        <dbReference type="ARBA" id="ARBA00022741"/>
    </source>
</evidence>
<keyword evidence="10" id="KW-0443">Lipid metabolism</keyword>
<evidence type="ECO:0000313" key="16">
    <source>
        <dbReference type="Proteomes" id="UP000309544"/>
    </source>
</evidence>
<keyword evidence="5" id="KW-0444">Lipid biosynthesis</keyword>
<keyword evidence="8" id="KW-0547">Nucleotide-binding</keyword>
<evidence type="ECO:0000256" key="12">
    <source>
        <dbReference type="ARBA" id="ARBA00047593"/>
    </source>
</evidence>
<evidence type="ECO:0000259" key="13">
    <source>
        <dbReference type="Pfam" id="PF16114"/>
    </source>
</evidence>
<dbReference type="GO" id="GO:0006099">
    <property type="term" value="P:tricarboxylic acid cycle"/>
    <property type="evidence" value="ECO:0007669"/>
    <property type="project" value="InterPro"/>
</dbReference>
<dbReference type="Pfam" id="PF16114">
    <property type="entry name" value="Citrate_bind"/>
    <property type="match status" value="1"/>
</dbReference>
<dbReference type="GO" id="GO:0006629">
    <property type="term" value="P:lipid metabolic process"/>
    <property type="evidence" value="ECO:0007669"/>
    <property type="project" value="UniProtKB-KW"/>
</dbReference>
<dbReference type="InterPro" id="IPR016102">
    <property type="entry name" value="Succinyl-CoA_synth-like"/>
</dbReference>
<dbReference type="SUPFAM" id="SSF56059">
    <property type="entry name" value="Glutathione synthetase ATP-binding domain-like"/>
    <property type="match status" value="1"/>
</dbReference>
<evidence type="ECO:0000259" key="14">
    <source>
        <dbReference type="Pfam" id="PF24948"/>
    </source>
</evidence>
<evidence type="ECO:0000256" key="2">
    <source>
        <dbReference type="ARBA" id="ARBA00005899"/>
    </source>
</evidence>
<feature type="domain" description="ATP-citrate synthase citrate-binding" evidence="13">
    <location>
        <begin position="233"/>
        <end position="398"/>
    </location>
</feature>
<dbReference type="SUPFAM" id="SSF52210">
    <property type="entry name" value="Succinyl-CoA synthetase domains"/>
    <property type="match status" value="1"/>
</dbReference>
<proteinExistence type="inferred from homology"/>
<feature type="domain" description="ATP-citrate synthase ATP-grasp" evidence="14">
    <location>
        <begin position="22"/>
        <end position="219"/>
    </location>
</feature>
<evidence type="ECO:0000256" key="7">
    <source>
        <dbReference type="ARBA" id="ARBA00022679"/>
    </source>
</evidence>
<organism evidence="15 16">
    <name type="scientific">Prosthecochloris vibrioformis</name>
    <name type="common">Chlorobium vibrioforme</name>
    <dbReference type="NCBI Taxonomy" id="1098"/>
    <lineage>
        <taxon>Bacteria</taxon>
        <taxon>Pseudomonadati</taxon>
        <taxon>Chlorobiota</taxon>
        <taxon>Chlorobiia</taxon>
        <taxon>Chlorobiales</taxon>
        <taxon>Chlorobiaceae</taxon>
        <taxon>Prosthecochloris</taxon>
    </lineage>
</organism>
<evidence type="ECO:0000256" key="5">
    <source>
        <dbReference type="ARBA" id="ARBA00022516"/>
    </source>
</evidence>
<dbReference type="PANTHER" id="PTHR11815:SF10">
    <property type="entry name" value="SUCCINATE--COA LIGASE [GDP-FORMING] SUBUNIT BETA, MITOCHONDRIAL"/>
    <property type="match status" value="1"/>
</dbReference>
<evidence type="ECO:0000256" key="3">
    <source>
        <dbReference type="ARBA" id="ARBA00010719"/>
    </source>
</evidence>
<keyword evidence="7" id="KW-0808">Transferase</keyword>
<evidence type="ECO:0000313" key="15">
    <source>
        <dbReference type="EMBL" id="TNJ37023.1"/>
    </source>
</evidence>
<keyword evidence="16" id="KW-1185">Reference proteome</keyword>
<dbReference type="Gene3D" id="3.40.50.261">
    <property type="entry name" value="Succinyl-CoA synthetase domains"/>
    <property type="match status" value="1"/>
</dbReference>
<comment type="catalytic activity">
    <reaction evidence="12">
        <text>oxaloacetate + acetyl-CoA + ADP + phosphate = citrate + ATP + CoA</text>
        <dbReference type="Rhea" id="RHEA:21160"/>
        <dbReference type="ChEBI" id="CHEBI:16452"/>
        <dbReference type="ChEBI" id="CHEBI:16947"/>
        <dbReference type="ChEBI" id="CHEBI:30616"/>
        <dbReference type="ChEBI" id="CHEBI:43474"/>
        <dbReference type="ChEBI" id="CHEBI:57287"/>
        <dbReference type="ChEBI" id="CHEBI:57288"/>
        <dbReference type="ChEBI" id="CHEBI:456216"/>
        <dbReference type="EC" id="2.3.3.8"/>
    </reaction>
</comment>
<dbReference type="GO" id="GO:0003878">
    <property type="term" value="F:ATP citrate synthase activity"/>
    <property type="evidence" value="ECO:0007669"/>
    <property type="project" value="UniProtKB-EC"/>
</dbReference>
<keyword evidence="9" id="KW-0067">ATP-binding</keyword>
<keyword evidence="6" id="KW-0597">Phosphoprotein</keyword>
<evidence type="ECO:0000256" key="10">
    <source>
        <dbReference type="ARBA" id="ARBA00023098"/>
    </source>
</evidence>
<evidence type="ECO:0000256" key="1">
    <source>
        <dbReference type="ARBA" id="ARBA00004496"/>
    </source>
</evidence>
<dbReference type="GO" id="GO:0005524">
    <property type="term" value="F:ATP binding"/>
    <property type="evidence" value="ECO:0007669"/>
    <property type="project" value="UniProtKB-KW"/>
</dbReference>
<dbReference type="InterPro" id="IPR005809">
    <property type="entry name" value="Succ_CoA_ligase-like_bsu"/>
</dbReference>
<dbReference type="InterPro" id="IPR032263">
    <property type="entry name" value="Citrate-bd"/>
</dbReference>
<comment type="subcellular location">
    <subcellularLocation>
        <location evidence="1">Cytoplasm</location>
    </subcellularLocation>
</comment>
<dbReference type="GO" id="GO:0042709">
    <property type="term" value="C:succinate-CoA ligase complex"/>
    <property type="evidence" value="ECO:0007669"/>
    <property type="project" value="TreeGrafter"/>
</dbReference>
<sequence>MAKILEGSAMKFFNKWGIPVPNYVVVMDPNRLAQLGEANKWLRESKLVVKAHEAIGGRFKLGLVKIGLNLEEAVEAAREMIGKKVGTAEIRQVIVAEMLDHDAEYYISMAGNPDGAELLLSAKGGVDIEDNWDTVKRIPIGIDETPSIEELTKLAKSAGFDDNEIAERVAKIASRLILCYDNEDAQSIEINPLVIRKSDMRFAALDAVMNVDWDARFRHADWDFKPVSEIGRPFTEAEQQIMEIDSRIKGSVKFVEVPGGEVALLTAGGGASVFYADAVVARGGTIANYAEYSGAPPDWAVEALTETLCQLPNIKHIIVGGAIANFTDVKATFGGIINGLRQSKANGFLKGVKIWVRRGGPNETEGLAAISKLKDEGFDIHVYDRNMPMTDIVDLALKA</sequence>
<protein>
    <submittedName>
        <fullName evidence="15">ATP citrate lyase</fullName>
    </submittedName>
</protein>
<accession>A0A5C4S0I3</accession>
<dbReference type="Pfam" id="PF24948">
    <property type="entry name" value="Citrate_synth_N"/>
    <property type="match status" value="1"/>
</dbReference>
<evidence type="ECO:0000256" key="4">
    <source>
        <dbReference type="ARBA" id="ARBA00022490"/>
    </source>
</evidence>
<gene>
    <name evidence="15" type="ORF">FGF68_05470</name>
</gene>
<dbReference type="AlphaFoldDB" id="A0A5C4S0I3"/>
<comment type="similarity">
    <text evidence="3">In the N-terminal section; belongs to the succinate/malate CoA ligase beta subunit family.</text>
</comment>
<dbReference type="GO" id="GO:0016829">
    <property type="term" value="F:lyase activity"/>
    <property type="evidence" value="ECO:0007669"/>
    <property type="project" value="UniProtKB-KW"/>
</dbReference>
<dbReference type="InterPro" id="IPR013815">
    <property type="entry name" value="ATP_grasp_subdomain_1"/>
</dbReference>
<comment type="similarity">
    <text evidence="2">In the C-terminal section; belongs to the succinate/malate CoA ligase alpha subunit family.</text>
</comment>
<dbReference type="InterPro" id="IPR056749">
    <property type="entry name" value="Citrate_synth_N"/>
</dbReference>
<reference evidence="15 16" key="1">
    <citation type="submission" date="2019-05" db="EMBL/GenBank/DDBJ databases">
        <title>Draft Whole-Genome sequence of the green sulfur bacterium Prosthecochloris vibrioformis DSM 260.</title>
        <authorList>
            <person name="Meyer T.E."/>
            <person name="Kyndt J.A."/>
        </authorList>
    </citation>
    <scope>NUCLEOTIDE SEQUENCE [LARGE SCALE GENOMIC DNA]</scope>
    <source>
        <strain evidence="15 16">DSM 260</strain>
    </source>
</reference>
<evidence type="ECO:0000256" key="9">
    <source>
        <dbReference type="ARBA" id="ARBA00022840"/>
    </source>
</evidence>
<keyword evidence="11" id="KW-0012">Acyltransferase</keyword>
<dbReference type="PANTHER" id="PTHR11815">
    <property type="entry name" value="SUCCINYL-COA SYNTHETASE BETA CHAIN"/>
    <property type="match status" value="1"/>
</dbReference>
<dbReference type="GO" id="GO:0004775">
    <property type="term" value="F:succinate-CoA ligase (ADP-forming) activity"/>
    <property type="evidence" value="ECO:0007669"/>
    <property type="project" value="TreeGrafter"/>
</dbReference>
<dbReference type="PROSITE" id="PS01217">
    <property type="entry name" value="SUCCINYL_COA_LIG_3"/>
    <property type="match status" value="1"/>
</dbReference>
<dbReference type="InterPro" id="IPR017866">
    <property type="entry name" value="Succ-CoA_synthase_bsu_CS"/>
</dbReference>
<evidence type="ECO:0000256" key="6">
    <source>
        <dbReference type="ARBA" id="ARBA00022553"/>
    </source>
</evidence>
<keyword evidence="15" id="KW-0456">Lyase</keyword>
<dbReference type="GO" id="GO:0006104">
    <property type="term" value="P:succinyl-CoA metabolic process"/>
    <property type="evidence" value="ECO:0007669"/>
    <property type="project" value="TreeGrafter"/>
</dbReference>
<dbReference type="Gene3D" id="3.30.470.20">
    <property type="entry name" value="ATP-grasp fold, B domain"/>
    <property type="match status" value="1"/>
</dbReference>
<name>A0A5C4S0I3_PROVB</name>
<evidence type="ECO:0000256" key="11">
    <source>
        <dbReference type="ARBA" id="ARBA00023315"/>
    </source>
</evidence>
<dbReference type="Proteomes" id="UP000309544">
    <property type="component" value="Unassembled WGS sequence"/>
</dbReference>
<dbReference type="EMBL" id="VDCI01000003">
    <property type="protein sequence ID" value="TNJ37023.1"/>
    <property type="molecule type" value="Genomic_DNA"/>
</dbReference>
<dbReference type="Gene3D" id="3.30.1490.20">
    <property type="entry name" value="ATP-grasp fold, A domain"/>
    <property type="match status" value="1"/>
</dbReference>
<keyword evidence="4" id="KW-0963">Cytoplasm</keyword>
<comment type="caution">
    <text evidence="15">The sequence shown here is derived from an EMBL/GenBank/DDBJ whole genome shotgun (WGS) entry which is preliminary data.</text>
</comment>
<dbReference type="RefSeq" id="WP_068867110.1">
    <property type="nucleotide sequence ID" value="NZ_VDCI01000003.1"/>
</dbReference>